<accession>A0A9D2JEC0</accession>
<dbReference type="Gene3D" id="2.60.120.40">
    <property type="match status" value="1"/>
</dbReference>
<dbReference type="Proteomes" id="UP000824031">
    <property type="component" value="Unassembled WGS sequence"/>
</dbReference>
<proteinExistence type="predicted"/>
<name>A0A9D2JEC0_9FIRM</name>
<dbReference type="AlphaFoldDB" id="A0A9D2JEC0"/>
<protein>
    <recommendedName>
        <fullName evidence="3">BclA C-terminal domain-containing protein</fullName>
    </recommendedName>
</protein>
<evidence type="ECO:0008006" key="3">
    <source>
        <dbReference type="Google" id="ProtNLM"/>
    </source>
</evidence>
<sequence length="133" mass="13557">MGCKSLISVVNAGNQTVDANGVPSLGAIQRRRSCNMNLNGSGITIVQPGYYKVDVSAVVEPTAAGPVTLTLLENGVPVPGGIATDTPVAAGDSVTLNINTPIIRVFCNGSKTLTLRLSAAATVSTVSMTVEEK</sequence>
<reference evidence="1" key="1">
    <citation type="journal article" date="2021" name="PeerJ">
        <title>Extensive microbial diversity within the chicken gut microbiome revealed by metagenomics and culture.</title>
        <authorList>
            <person name="Gilroy R."/>
            <person name="Ravi A."/>
            <person name="Getino M."/>
            <person name="Pursley I."/>
            <person name="Horton D.L."/>
            <person name="Alikhan N.F."/>
            <person name="Baker D."/>
            <person name="Gharbi K."/>
            <person name="Hall N."/>
            <person name="Watson M."/>
            <person name="Adriaenssens E.M."/>
            <person name="Foster-Nyarko E."/>
            <person name="Jarju S."/>
            <person name="Secka A."/>
            <person name="Antonio M."/>
            <person name="Oren A."/>
            <person name="Chaudhuri R.R."/>
            <person name="La Ragione R."/>
            <person name="Hildebrand F."/>
            <person name="Pallen M.J."/>
        </authorList>
    </citation>
    <scope>NUCLEOTIDE SEQUENCE</scope>
    <source>
        <strain evidence="1">3436</strain>
    </source>
</reference>
<gene>
    <name evidence="1" type="ORF">H9810_01160</name>
</gene>
<dbReference type="InterPro" id="IPR008983">
    <property type="entry name" value="Tumour_necrosis_fac-like_dom"/>
</dbReference>
<evidence type="ECO:0000313" key="2">
    <source>
        <dbReference type="Proteomes" id="UP000824031"/>
    </source>
</evidence>
<reference evidence="1" key="2">
    <citation type="submission" date="2021-04" db="EMBL/GenBank/DDBJ databases">
        <authorList>
            <person name="Gilroy R."/>
        </authorList>
    </citation>
    <scope>NUCLEOTIDE SEQUENCE</scope>
    <source>
        <strain evidence="1">3436</strain>
    </source>
</reference>
<dbReference type="EMBL" id="DXBO01000019">
    <property type="protein sequence ID" value="HIZ47315.1"/>
    <property type="molecule type" value="Genomic_DNA"/>
</dbReference>
<organism evidence="1 2">
    <name type="scientific">Candidatus Gemmiger excrementavium</name>
    <dbReference type="NCBI Taxonomy" id="2838608"/>
    <lineage>
        <taxon>Bacteria</taxon>
        <taxon>Bacillati</taxon>
        <taxon>Bacillota</taxon>
        <taxon>Clostridia</taxon>
        <taxon>Eubacteriales</taxon>
        <taxon>Gemmiger</taxon>
    </lineage>
</organism>
<evidence type="ECO:0000313" key="1">
    <source>
        <dbReference type="EMBL" id="HIZ47315.1"/>
    </source>
</evidence>
<comment type="caution">
    <text evidence="1">The sequence shown here is derived from an EMBL/GenBank/DDBJ whole genome shotgun (WGS) entry which is preliminary data.</text>
</comment>